<keyword evidence="1" id="KW-1133">Transmembrane helix</keyword>
<name>A0A7J7X035_PIPKU</name>
<gene>
    <name evidence="2" type="ORF">mPipKuh1_010774</name>
</gene>
<keyword evidence="1" id="KW-0472">Membrane</keyword>
<keyword evidence="3" id="KW-1185">Reference proteome</keyword>
<evidence type="ECO:0000313" key="2">
    <source>
        <dbReference type="EMBL" id="KAF6343055.1"/>
    </source>
</evidence>
<accession>A0A7J7X035</accession>
<organism evidence="2 3">
    <name type="scientific">Pipistrellus kuhlii</name>
    <name type="common">Kuhl's pipistrelle</name>
    <dbReference type="NCBI Taxonomy" id="59472"/>
    <lineage>
        <taxon>Eukaryota</taxon>
        <taxon>Metazoa</taxon>
        <taxon>Chordata</taxon>
        <taxon>Craniata</taxon>
        <taxon>Vertebrata</taxon>
        <taxon>Euteleostomi</taxon>
        <taxon>Mammalia</taxon>
        <taxon>Eutheria</taxon>
        <taxon>Laurasiatheria</taxon>
        <taxon>Chiroptera</taxon>
        <taxon>Yangochiroptera</taxon>
        <taxon>Vespertilionidae</taxon>
        <taxon>Pipistrellus</taxon>
    </lineage>
</organism>
<sequence length="127" mass="15242">MMKSQMPNQWEVLFWWFVHSHQLYANLLCCCSFVLPASTLAFYLFKCKHFKADCIPSDKFPVNQDCLHFHVPSPHFKKTCKKMFHCETEEKETFSDPKEMFSYVQENKLFICCYLYIEIAHSCWTET</sequence>
<dbReference type="EMBL" id="JACAGB010000009">
    <property type="protein sequence ID" value="KAF6343055.1"/>
    <property type="molecule type" value="Genomic_DNA"/>
</dbReference>
<keyword evidence="1" id="KW-0812">Transmembrane</keyword>
<proteinExistence type="predicted"/>
<reference evidence="2 3" key="1">
    <citation type="journal article" date="2020" name="Nature">
        <title>Six reference-quality genomes reveal evolution of bat adaptations.</title>
        <authorList>
            <person name="Jebb D."/>
            <person name="Huang Z."/>
            <person name="Pippel M."/>
            <person name="Hughes G.M."/>
            <person name="Lavrichenko K."/>
            <person name="Devanna P."/>
            <person name="Winkler S."/>
            <person name="Jermiin L.S."/>
            <person name="Skirmuntt E.C."/>
            <person name="Katzourakis A."/>
            <person name="Burkitt-Gray L."/>
            <person name="Ray D.A."/>
            <person name="Sullivan K.A.M."/>
            <person name="Roscito J.G."/>
            <person name="Kirilenko B.M."/>
            <person name="Davalos L.M."/>
            <person name="Corthals A.P."/>
            <person name="Power M.L."/>
            <person name="Jones G."/>
            <person name="Ransome R.D."/>
            <person name="Dechmann D.K.N."/>
            <person name="Locatelli A.G."/>
            <person name="Puechmaille S.J."/>
            <person name="Fedrigo O."/>
            <person name="Jarvis E.D."/>
            <person name="Hiller M."/>
            <person name="Vernes S.C."/>
            <person name="Myers E.W."/>
            <person name="Teeling E.C."/>
        </authorList>
    </citation>
    <scope>NUCLEOTIDE SEQUENCE [LARGE SCALE GENOMIC DNA]</scope>
    <source>
        <strain evidence="2">MPipKuh1</strain>
        <tissue evidence="2">Flight muscle</tissue>
    </source>
</reference>
<dbReference type="AlphaFoldDB" id="A0A7J7X035"/>
<comment type="caution">
    <text evidence="2">The sequence shown here is derived from an EMBL/GenBank/DDBJ whole genome shotgun (WGS) entry which is preliminary data.</text>
</comment>
<evidence type="ECO:0000313" key="3">
    <source>
        <dbReference type="Proteomes" id="UP000558488"/>
    </source>
</evidence>
<feature type="transmembrane region" description="Helical" evidence="1">
    <location>
        <begin position="23"/>
        <end position="45"/>
    </location>
</feature>
<evidence type="ECO:0000256" key="1">
    <source>
        <dbReference type="SAM" id="Phobius"/>
    </source>
</evidence>
<protein>
    <submittedName>
        <fullName evidence="2">Uncharacterized protein</fullName>
    </submittedName>
</protein>
<dbReference type="Proteomes" id="UP000558488">
    <property type="component" value="Unassembled WGS sequence"/>
</dbReference>